<accession>A0A1M6CAB4</accession>
<dbReference type="RefSeq" id="WP_175562545.1">
    <property type="nucleotide sequence ID" value="NZ_FQZF01000003.1"/>
</dbReference>
<dbReference type="STRING" id="198092.SAMN02745194_00633"/>
<keyword evidence="1" id="KW-0472">Membrane</keyword>
<name>A0A1M6CAB4_9PROT</name>
<organism evidence="2 3">
    <name type="scientific">Muricoccus roseus</name>
    <dbReference type="NCBI Taxonomy" id="198092"/>
    <lineage>
        <taxon>Bacteria</taxon>
        <taxon>Pseudomonadati</taxon>
        <taxon>Pseudomonadota</taxon>
        <taxon>Alphaproteobacteria</taxon>
        <taxon>Acetobacterales</taxon>
        <taxon>Roseomonadaceae</taxon>
        <taxon>Muricoccus</taxon>
    </lineage>
</organism>
<keyword evidence="1" id="KW-0812">Transmembrane</keyword>
<protein>
    <submittedName>
        <fullName evidence="2">Uncharacterized protein</fullName>
    </submittedName>
</protein>
<feature type="transmembrane region" description="Helical" evidence="1">
    <location>
        <begin position="32"/>
        <end position="50"/>
    </location>
</feature>
<dbReference type="EMBL" id="FQZF01000003">
    <property type="protein sequence ID" value="SHI57658.1"/>
    <property type="molecule type" value="Genomic_DNA"/>
</dbReference>
<evidence type="ECO:0000256" key="1">
    <source>
        <dbReference type="SAM" id="Phobius"/>
    </source>
</evidence>
<dbReference type="AlphaFoldDB" id="A0A1M6CAB4"/>
<reference evidence="2 3" key="1">
    <citation type="submission" date="2016-11" db="EMBL/GenBank/DDBJ databases">
        <authorList>
            <person name="Jaros S."/>
            <person name="Januszkiewicz K."/>
            <person name="Wedrychowicz H."/>
        </authorList>
    </citation>
    <scope>NUCLEOTIDE SEQUENCE [LARGE SCALE GENOMIC DNA]</scope>
    <source>
        <strain evidence="2 3">DSM 14916</strain>
    </source>
</reference>
<sequence>MSDQSAEAGPETRPGFMRRAAREVLSFAAEEVALRVLFAVGAAVIGWWLLD</sequence>
<evidence type="ECO:0000313" key="2">
    <source>
        <dbReference type="EMBL" id="SHI57658.1"/>
    </source>
</evidence>
<dbReference type="Proteomes" id="UP000184387">
    <property type="component" value="Unassembled WGS sequence"/>
</dbReference>
<keyword evidence="3" id="KW-1185">Reference proteome</keyword>
<evidence type="ECO:0000313" key="3">
    <source>
        <dbReference type="Proteomes" id="UP000184387"/>
    </source>
</evidence>
<gene>
    <name evidence="2" type="ORF">SAMN02745194_00633</name>
</gene>
<proteinExistence type="predicted"/>
<keyword evidence="1" id="KW-1133">Transmembrane helix</keyword>